<organism evidence="1 2">
    <name type="scientific">Homarus americanus</name>
    <name type="common">American lobster</name>
    <dbReference type="NCBI Taxonomy" id="6706"/>
    <lineage>
        <taxon>Eukaryota</taxon>
        <taxon>Metazoa</taxon>
        <taxon>Ecdysozoa</taxon>
        <taxon>Arthropoda</taxon>
        <taxon>Crustacea</taxon>
        <taxon>Multicrustacea</taxon>
        <taxon>Malacostraca</taxon>
        <taxon>Eumalacostraca</taxon>
        <taxon>Eucarida</taxon>
        <taxon>Decapoda</taxon>
        <taxon>Pleocyemata</taxon>
        <taxon>Astacidea</taxon>
        <taxon>Nephropoidea</taxon>
        <taxon>Nephropidae</taxon>
        <taxon>Homarus</taxon>
    </lineage>
</organism>
<proteinExistence type="predicted"/>
<dbReference type="Proteomes" id="UP000747542">
    <property type="component" value="Unassembled WGS sequence"/>
</dbReference>
<name>A0A8J5KHU1_HOMAM</name>
<evidence type="ECO:0000313" key="1">
    <source>
        <dbReference type="EMBL" id="KAG7169179.1"/>
    </source>
</evidence>
<protein>
    <submittedName>
        <fullName evidence="1">Uncharacterized protein</fullName>
    </submittedName>
</protein>
<dbReference type="AlphaFoldDB" id="A0A8J5KHU1"/>
<comment type="caution">
    <text evidence="1">The sequence shown here is derived from an EMBL/GenBank/DDBJ whole genome shotgun (WGS) entry which is preliminary data.</text>
</comment>
<accession>A0A8J5KHU1</accession>
<evidence type="ECO:0000313" key="2">
    <source>
        <dbReference type="Proteomes" id="UP000747542"/>
    </source>
</evidence>
<keyword evidence="2" id="KW-1185">Reference proteome</keyword>
<sequence length="105" mass="11558">MSLGGRPPRTMLIFKRGAPFFDTLVTPENLSPGHCSIIVGFLDYFIGLCTIFSESEANSDGAALLDTSLRVEWRLTPLSRWAGVHTHAKMHYGRSAPQILAKLAQ</sequence>
<gene>
    <name evidence="1" type="ORF">Hamer_G027411</name>
</gene>
<dbReference type="EMBL" id="JAHLQT010018069">
    <property type="protein sequence ID" value="KAG7169179.1"/>
    <property type="molecule type" value="Genomic_DNA"/>
</dbReference>
<reference evidence="1" key="1">
    <citation type="journal article" date="2021" name="Sci. Adv.">
        <title>The American lobster genome reveals insights on longevity, neural, and immune adaptations.</title>
        <authorList>
            <person name="Polinski J.M."/>
            <person name="Zimin A.V."/>
            <person name="Clark K.F."/>
            <person name="Kohn A.B."/>
            <person name="Sadowski N."/>
            <person name="Timp W."/>
            <person name="Ptitsyn A."/>
            <person name="Khanna P."/>
            <person name="Romanova D.Y."/>
            <person name="Williams P."/>
            <person name="Greenwood S.J."/>
            <person name="Moroz L.L."/>
            <person name="Walt D.R."/>
            <person name="Bodnar A.G."/>
        </authorList>
    </citation>
    <scope>NUCLEOTIDE SEQUENCE</scope>
    <source>
        <strain evidence="1">GMGI-L3</strain>
    </source>
</reference>